<dbReference type="OrthoDB" id="10266696at2759"/>
<name>A0A8X8AY16_BRACI</name>
<evidence type="ECO:0000313" key="4">
    <source>
        <dbReference type="EMBL" id="KAG2315835.1"/>
    </source>
</evidence>
<dbReference type="PANTHER" id="PTHR46419">
    <property type="entry name" value="ADP-RIBOSYLATION FACTOR GTPASE-ACTIVATING PROTEIN AGD5"/>
    <property type="match status" value="1"/>
</dbReference>
<dbReference type="InterPro" id="IPR038508">
    <property type="entry name" value="ArfGAP_dom_sf"/>
</dbReference>
<dbReference type="InterPro" id="IPR044520">
    <property type="entry name" value="ARF_GAP_AGD5/15"/>
</dbReference>
<dbReference type="Gene3D" id="1.10.220.150">
    <property type="entry name" value="Arf GTPase activating protein"/>
    <property type="match status" value="1"/>
</dbReference>
<keyword evidence="1" id="KW-0479">Metal-binding</keyword>
<dbReference type="SUPFAM" id="SSF57863">
    <property type="entry name" value="ArfGap/RecO-like zinc finger"/>
    <property type="match status" value="1"/>
</dbReference>
<feature type="domain" description="Arf-GAP" evidence="3">
    <location>
        <begin position="18"/>
        <end position="96"/>
    </location>
</feature>
<keyword evidence="2" id="KW-0472">Membrane</keyword>
<dbReference type="InterPro" id="IPR001164">
    <property type="entry name" value="ArfGAP_dom"/>
</dbReference>
<evidence type="ECO:0000256" key="1">
    <source>
        <dbReference type="PROSITE-ProRule" id="PRU00288"/>
    </source>
</evidence>
<dbReference type="PANTHER" id="PTHR46419:SF3">
    <property type="entry name" value="ADP-RIBOSYLATION FACTOR GTPASE-ACTIVATING PROTEIN AGD15-RELATED"/>
    <property type="match status" value="1"/>
</dbReference>
<dbReference type="PROSITE" id="PS50115">
    <property type="entry name" value="ARFGAP"/>
    <property type="match status" value="1"/>
</dbReference>
<organism evidence="4 5">
    <name type="scientific">Brassica carinata</name>
    <name type="common">Ethiopian mustard</name>
    <name type="synonym">Abyssinian cabbage</name>
    <dbReference type="NCBI Taxonomy" id="52824"/>
    <lineage>
        <taxon>Eukaryota</taxon>
        <taxon>Viridiplantae</taxon>
        <taxon>Streptophyta</taxon>
        <taxon>Embryophyta</taxon>
        <taxon>Tracheophyta</taxon>
        <taxon>Spermatophyta</taxon>
        <taxon>Magnoliopsida</taxon>
        <taxon>eudicotyledons</taxon>
        <taxon>Gunneridae</taxon>
        <taxon>Pentapetalae</taxon>
        <taxon>rosids</taxon>
        <taxon>malvids</taxon>
        <taxon>Brassicales</taxon>
        <taxon>Brassicaceae</taxon>
        <taxon>Brassiceae</taxon>
        <taxon>Brassica</taxon>
    </lineage>
</organism>
<evidence type="ECO:0000259" key="3">
    <source>
        <dbReference type="PROSITE" id="PS50115"/>
    </source>
</evidence>
<keyword evidence="2" id="KW-0812">Transmembrane</keyword>
<accession>A0A8X8AY16</accession>
<protein>
    <recommendedName>
        <fullName evidence="3">Arf-GAP domain-containing protein</fullName>
    </recommendedName>
</protein>
<keyword evidence="1" id="KW-0863">Zinc-finger</keyword>
<keyword evidence="5" id="KW-1185">Reference proteome</keyword>
<sequence length="194" mass="22225">MNGKASVSKELNAKHTKGTKMARWANVNLEIFICMQCAGIHRSLGVRSITLDTWLPDQVVFMQSTGYNAKANQCWESELPPHFQRSSSDAFIRAKYWILFHAKKVFFAVAAFFICCNTILSLNLCLRYYEKKWGLPGGIQPTPTLNQLSWKVGHLVERGYKHETPMKAITLSLDEDLLLKHVTHKLFSRSYINM</sequence>
<evidence type="ECO:0000313" key="5">
    <source>
        <dbReference type="Proteomes" id="UP000886595"/>
    </source>
</evidence>
<dbReference type="EMBL" id="JAAMPC010000004">
    <property type="protein sequence ID" value="KAG2315835.1"/>
    <property type="molecule type" value="Genomic_DNA"/>
</dbReference>
<keyword evidence="2" id="KW-1133">Transmembrane helix</keyword>
<evidence type="ECO:0000256" key="2">
    <source>
        <dbReference type="SAM" id="Phobius"/>
    </source>
</evidence>
<dbReference type="Pfam" id="PF01412">
    <property type="entry name" value="ArfGap"/>
    <property type="match status" value="1"/>
</dbReference>
<proteinExistence type="predicted"/>
<gene>
    <name evidence="4" type="ORF">Bca52824_018957</name>
</gene>
<reference evidence="4 5" key="1">
    <citation type="submission" date="2020-02" db="EMBL/GenBank/DDBJ databases">
        <authorList>
            <person name="Ma Q."/>
            <person name="Huang Y."/>
            <person name="Song X."/>
            <person name="Pei D."/>
        </authorList>
    </citation>
    <scope>NUCLEOTIDE SEQUENCE [LARGE SCALE GENOMIC DNA]</scope>
    <source>
        <strain evidence="4">Sxm20200214</strain>
        <tissue evidence="4">Leaf</tissue>
    </source>
</reference>
<dbReference type="GO" id="GO:0008270">
    <property type="term" value="F:zinc ion binding"/>
    <property type="evidence" value="ECO:0007669"/>
    <property type="project" value="UniProtKB-KW"/>
</dbReference>
<dbReference type="Proteomes" id="UP000886595">
    <property type="component" value="Unassembled WGS sequence"/>
</dbReference>
<keyword evidence="1" id="KW-0862">Zinc</keyword>
<dbReference type="InterPro" id="IPR037278">
    <property type="entry name" value="ARFGAP/RecO"/>
</dbReference>
<comment type="caution">
    <text evidence="4">The sequence shown here is derived from an EMBL/GenBank/DDBJ whole genome shotgun (WGS) entry which is preliminary data.</text>
</comment>
<feature type="transmembrane region" description="Helical" evidence="2">
    <location>
        <begin position="105"/>
        <end position="126"/>
    </location>
</feature>
<dbReference type="CDD" id="cd08204">
    <property type="entry name" value="ArfGap"/>
    <property type="match status" value="1"/>
</dbReference>
<dbReference type="AlphaFoldDB" id="A0A8X8AY16"/>
<dbReference type="SMART" id="SM00105">
    <property type="entry name" value="ArfGap"/>
    <property type="match status" value="1"/>
</dbReference>
<dbReference type="GO" id="GO:0005096">
    <property type="term" value="F:GTPase activator activity"/>
    <property type="evidence" value="ECO:0007669"/>
    <property type="project" value="InterPro"/>
</dbReference>